<dbReference type="AlphaFoldDB" id="A0A0C3PC55"/>
<feature type="transmembrane region" description="Helical" evidence="2">
    <location>
        <begin position="34"/>
        <end position="52"/>
    </location>
</feature>
<accession>A0A0C3PC55</accession>
<evidence type="ECO:0000313" key="4">
    <source>
        <dbReference type="Proteomes" id="UP000054217"/>
    </source>
</evidence>
<keyword evidence="2" id="KW-0472">Membrane</keyword>
<dbReference type="EMBL" id="KN831967">
    <property type="protein sequence ID" value="KIO05289.1"/>
    <property type="molecule type" value="Genomic_DNA"/>
</dbReference>
<keyword evidence="2" id="KW-0812">Transmembrane</keyword>
<sequence>MHLPHSLFSRSSHLLASEQCKPVSSTVPVCVKDLVVVAGCLIVFCLFAFWIVPRVWKKRCRSACTDGRQAQDPFHVVSRMNDSLLVKHGIVPSTSKPEKVWTTDVPWMSTAYYSESTPDFKYSSDSIGDSASNGSPPPYTLPSFHPKISPRHSGSVFR</sequence>
<dbReference type="HOGENOM" id="CLU_1678627_0_0_1"/>
<evidence type="ECO:0000313" key="3">
    <source>
        <dbReference type="EMBL" id="KIO05289.1"/>
    </source>
</evidence>
<organism evidence="3 4">
    <name type="scientific">Pisolithus tinctorius Marx 270</name>
    <dbReference type="NCBI Taxonomy" id="870435"/>
    <lineage>
        <taxon>Eukaryota</taxon>
        <taxon>Fungi</taxon>
        <taxon>Dikarya</taxon>
        <taxon>Basidiomycota</taxon>
        <taxon>Agaricomycotina</taxon>
        <taxon>Agaricomycetes</taxon>
        <taxon>Agaricomycetidae</taxon>
        <taxon>Boletales</taxon>
        <taxon>Sclerodermatineae</taxon>
        <taxon>Pisolithaceae</taxon>
        <taxon>Pisolithus</taxon>
    </lineage>
</organism>
<keyword evidence="4" id="KW-1185">Reference proteome</keyword>
<proteinExistence type="predicted"/>
<dbReference type="InParanoid" id="A0A0C3PC55"/>
<gene>
    <name evidence="3" type="ORF">M404DRAFT_519683</name>
</gene>
<evidence type="ECO:0000256" key="2">
    <source>
        <dbReference type="SAM" id="Phobius"/>
    </source>
</evidence>
<name>A0A0C3PC55_PISTI</name>
<feature type="region of interest" description="Disordered" evidence="1">
    <location>
        <begin position="124"/>
        <end position="158"/>
    </location>
</feature>
<dbReference type="OrthoDB" id="2649644at2759"/>
<protein>
    <submittedName>
        <fullName evidence="3">Uncharacterized protein</fullName>
    </submittedName>
</protein>
<evidence type="ECO:0000256" key="1">
    <source>
        <dbReference type="SAM" id="MobiDB-lite"/>
    </source>
</evidence>
<reference evidence="4" key="2">
    <citation type="submission" date="2015-01" db="EMBL/GenBank/DDBJ databases">
        <title>Evolutionary Origins and Diversification of the Mycorrhizal Mutualists.</title>
        <authorList>
            <consortium name="DOE Joint Genome Institute"/>
            <consortium name="Mycorrhizal Genomics Consortium"/>
            <person name="Kohler A."/>
            <person name="Kuo A."/>
            <person name="Nagy L.G."/>
            <person name="Floudas D."/>
            <person name="Copeland A."/>
            <person name="Barry K.W."/>
            <person name="Cichocki N."/>
            <person name="Veneault-Fourrey C."/>
            <person name="LaButti K."/>
            <person name="Lindquist E.A."/>
            <person name="Lipzen A."/>
            <person name="Lundell T."/>
            <person name="Morin E."/>
            <person name="Murat C."/>
            <person name="Riley R."/>
            <person name="Ohm R."/>
            <person name="Sun H."/>
            <person name="Tunlid A."/>
            <person name="Henrissat B."/>
            <person name="Grigoriev I.V."/>
            <person name="Hibbett D.S."/>
            <person name="Martin F."/>
        </authorList>
    </citation>
    <scope>NUCLEOTIDE SEQUENCE [LARGE SCALE GENOMIC DNA]</scope>
    <source>
        <strain evidence="4">Marx 270</strain>
    </source>
</reference>
<reference evidence="3 4" key="1">
    <citation type="submission" date="2014-04" db="EMBL/GenBank/DDBJ databases">
        <authorList>
            <consortium name="DOE Joint Genome Institute"/>
            <person name="Kuo A."/>
            <person name="Kohler A."/>
            <person name="Costa M.D."/>
            <person name="Nagy L.G."/>
            <person name="Floudas D."/>
            <person name="Copeland A."/>
            <person name="Barry K.W."/>
            <person name="Cichocki N."/>
            <person name="Veneault-Fourrey C."/>
            <person name="LaButti K."/>
            <person name="Lindquist E.A."/>
            <person name="Lipzen A."/>
            <person name="Lundell T."/>
            <person name="Morin E."/>
            <person name="Murat C."/>
            <person name="Sun H."/>
            <person name="Tunlid A."/>
            <person name="Henrissat B."/>
            <person name="Grigoriev I.V."/>
            <person name="Hibbett D.S."/>
            <person name="Martin F."/>
            <person name="Nordberg H.P."/>
            <person name="Cantor M.N."/>
            <person name="Hua S.X."/>
        </authorList>
    </citation>
    <scope>NUCLEOTIDE SEQUENCE [LARGE SCALE GENOMIC DNA]</scope>
    <source>
        <strain evidence="3 4">Marx 270</strain>
    </source>
</reference>
<feature type="compositionally biased region" description="Polar residues" evidence="1">
    <location>
        <begin position="124"/>
        <end position="134"/>
    </location>
</feature>
<keyword evidence="2" id="KW-1133">Transmembrane helix</keyword>
<dbReference type="Proteomes" id="UP000054217">
    <property type="component" value="Unassembled WGS sequence"/>
</dbReference>